<dbReference type="InterPro" id="IPR036852">
    <property type="entry name" value="Peptidase_S8/S53_dom_sf"/>
</dbReference>
<dbReference type="PROSITE" id="PS51892">
    <property type="entry name" value="SUBTILASE"/>
    <property type="match status" value="1"/>
</dbReference>
<dbReference type="Pfam" id="PF00082">
    <property type="entry name" value="Peptidase_S8"/>
    <property type="match status" value="1"/>
</dbReference>
<proteinExistence type="inferred from homology"/>
<comment type="similarity">
    <text evidence="1">Belongs to the peptidase S8 family.</text>
</comment>
<comment type="caution">
    <text evidence="7">The sequence shown here is derived from an EMBL/GenBank/DDBJ whole genome shotgun (WGS) entry which is preliminary data.</text>
</comment>
<protein>
    <recommendedName>
        <fullName evidence="6">Peptidase S8/S53 domain-containing protein</fullName>
    </recommendedName>
</protein>
<gene>
    <name evidence="7" type="ORF">LCGC14_0669610</name>
</gene>
<reference evidence="7" key="1">
    <citation type="journal article" date="2015" name="Nature">
        <title>Complex archaea that bridge the gap between prokaryotes and eukaryotes.</title>
        <authorList>
            <person name="Spang A."/>
            <person name="Saw J.H."/>
            <person name="Jorgensen S.L."/>
            <person name="Zaremba-Niedzwiedzka K."/>
            <person name="Martijn J."/>
            <person name="Lind A.E."/>
            <person name="van Eijk R."/>
            <person name="Schleper C."/>
            <person name="Guy L."/>
            <person name="Ettema T.J."/>
        </authorList>
    </citation>
    <scope>NUCLEOTIDE SEQUENCE</scope>
</reference>
<accession>A0A0F9TCX2</accession>
<dbReference type="PANTHER" id="PTHR43399:SF4">
    <property type="entry name" value="CELL WALL-ASSOCIATED PROTEASE"/>
    <property type="match status" value="1"/>
</dbReference>
<dbReference type="PRINTS" id="PR00723">
    <property type="entry name" value="SUBTILISIN"/>
</dbReference>
<sequence>MKKSKPLNPANRGESKAVVGPMPKKIFAQASPRSVGGVSMFDALSRINAETVHAFASDPNIINRATVMLQEAGFEILQVTSLTINIAGSQKTYEKAFNTKLITEERPVIKELGREDTATFIECPDTDLRGLISTAKTAFKDVLEGIAIEEPNYLMAESMYPPNKEYWHLRVPAGVSLATNADKAHRAGITGQGIKIAMVDTGHYKHRWFVGRGYRVAPVVLAPGSTDPLKDDHGHGTGESANIFAVAPDAELLPVKWNYVNSTAAINTAVGLQPDIITCSWGHDKPSGNLTAADQAAAAAIAAAVASGIIVVFAAGNGQWGFPGQHPDVISAGGVFMDIDESLWASDYASGFMSNIYPGRQVPDLCGLVGMRPGASYIMLPIQPNCTMDQIKAGGTHPPGDETASDDGWAAFSGTSAAAPQLAGVAALIKQACARLTPAQVRDIMKKTARDVTQGNCHPNTGANPAIPGPDDATGYGLVNAHKATLMAKLRCISIRPIRSIGGISRATLPRGPSIGSIQPRGPSIGSIQPRGPITRAPQPPTGPITGPISPVRPREAAELTDLELASLETQLAQQPQLSEEDVEMLEKMLLESDPDITDE</sequence>
<evidence type="ECO:0000256" key="2">
    <source>
        <dbReference type="ARBA" id="ARBA00022670"/>
    </source>
</evidence>
<dbReference type="PANTHER" id="PTHR43399">
    <property type="entry name" value="SUBTILISIN-RELATED"/>
    <property type="match status" value="1"/>
</dbReference>
<evidence type="ECO:0000256" key="4">
    <source>
        <dbReference type="ARBA" id="ARBA00022825"/>
    </source>
</evidence>
<evidence type="ECO:0000256" key="1">
    <source>
        <dbReference type="ARBA" id="ARBA00011073"/>
    </source>
</evidence>
<dbReference type="GO" id="GO:0004252">
    <property type="term" value="F:serine-type endopeptidase activity"/>
    <property type="evidence" value="ECO:0007669"/>
    <property type="project" value="InterPro"/>
</dbReference>
<evidence type="ECO:0000256" key="5">
    <source>
        <dbReference type="SAM" id="MobiDB-lite"/>
    </source>
</evidence>
<dbReference type="AlphaFoldDB" id="A0A0F9TCX2"/>
<name>A0A0F9TCX2_9ZZZZ</name>
<dbReference type="InterPro" id="IPR015500">
    <property type="entry name" value="Peptidase_S8_subtilisin-rel"/>
</dbReference>
<feature type="region of interest" description="Disordered" evidence="5">
    <location>
        <begin position="504"/>
        <end position="555"/>
    </location>
</feature>
<dbReference type="InterPro" id="IPR000209">
    <property type="entry name" value="Peptidase_S8/S53_dom"/>
</dbReference>
<keyword evidence="2" id="KW-0645">Protease</keyword>
<dbReference type="InterPro" id="IPR051048">
    <property type="entry name" value="Peptidase_S8/S53_subtilisin"/>
</dbReference>
<evidence type="ECO:0000256" key="3">
    <source>
        <dbReference type="ARBA" id="ARBA00022801"/>
    </source>
</evidence>
<evidence type="ECO:0000259" key="6">
    <source>
        <dbReference type="Pfam" id="PF00082"/>
    </source>
</evidence>
<keyword evidence="4" id="KW-0720">Serine protease</keyword>
<feature type="domain" description="Peptidase S8/S53" evidence="6">
    <location>
        <begin position="191"/>
        <end position="476"/>
    </location>
</feature>
<dbReference type="EMBL" id="LAZR01001312">
    <property type="protein sequence ID" value="KKN46781.1"/>
    <property type="molecule type" value="Genomic_DNA"/>
</dbReference>
<evidence type="ECO:0000313" key="7">
    <source>
        <dbReference type="EMBL" id="KKN46781.1"/>
    </source>
</evidence>
<dbReference type="Gene3D" id="3.40.50.200">
    <property type="entry name" value="Peptidase S8/S53 domain"/>
    <property type="match status" value="1"/>
</dbReference>
<organism evidence="7">
    <name type="scientific">marine sediment metagenome</name>
    <dbReference type="NCBI Taxonomy" id="412755"/>
    <lineage>
        <taxon>unclassified sequences</taxon>
        <taxon>metagenomes</taxon>
        <taxon>ecological metagenomes</taxon>
    </lineage>
</organism>
<dbReference type="SUPFAM" id="SSF52743">
    <property type="entry name" value="Subtilisin-like"/>
    <property type="match status" value="1"/>
</dbReference>
<dbReference type="GO" id="GO:0006508">
    <property type="term" value="P:proteolysis"/>
    <property type="evidence" value="ECO:0007669"/>
    <property type="project" value="UniProtKB-KW"/>
</dbReference>
<keyword evidence="3" id="KW-0378">Hydrolase</keyword>